<dbReference type="GO" id="GO:0046872">
    <property type="term" value="F:metal ion binding"/>
    <property type="evidence" value="ECO:0007669"/>
    <property type="project" value="UniProtKB-KW"/>
</dbReference>
<comment type="cofactor">
    <cofactor evidence="1">
        <name>Zn(2+)</name>
        <dbReference type="ChEBI" id="CHEBI:29105"/>
    </cofactor>
</comment>
<proteinExistence type="inferred from homology"/>
<accession>A0AAV9HTU1</accession>
<dbReference type="InterPro" id="IPR041516">
    <property type="entry name" value="LACTB2_WH"/>
</dbReference>
<evidence type="ECO:0000256" key="5">
    <source>
        <dbReference type="ARBA" id="ARBA00022833"/>
    </source>
</evidence>
<organism evidence="7 8">
    <name type="scientific">Cladorrhinum samala</name>
    <dbReference type="NCBI Taxonomy" id="585594"/>
    <lineage>
        <taxon>Eukaryota</taxon>
        <taxon>Fungi</taxon>
        <taxon>Dikarya</taxon>
        <taxon>Ascomycota</taxon>
        <taxon>Pezizomycotina</taxon>
        <taxon>Sordariomycetes</taxon>
        <taxon>Sordariomycetidae</taxon>
        <taxon>Sordariales</taxon>
        <taxon>Podosporaceae</taxon>
        <taxon>Cladorrhinum</taxon>
    </lineage>
</organism>
<reference evidence="7" key="1">
    <citation type="journal article" date="2023" name="Mol. Phylogenet. Evol.">
        <title>Genome-scale phylogeny and comparative genomics of the fungal order Sordariales.</title>
        <authorList>
            <person name="Hensen N."/>
            <person name="Bonometti L."/>
            <person name="Westerberg I."/>
            <person name="Brannstrom I.O."/>
            <person name="Guillou S."/>
            <person name="Cros-Aarteil S."/>
            <person name="Calhoun S."/>
            <person name="Haridas S."/>
            <person name="Kuo A."/>
            <person name="Mondo S."/>
            <person name="Pangilinan J."/>
            <person name="Riley R."/>
            <person name="LaButti K."/>
            <person name="Andreopoulos B."/>
            <person name="Lipzen A."/>
            <person name="Chen C."/>
            <person name="Yan M."/>
            <person name="Daum C."/>
            <person name="Ng V."/>
            <person name="Clum A."/>
            <person name="Steindorff A."/>
            <person name="Ohm R.A."/>
            <person name="Martin F."/>
            <person name="Silar P."/>
            <person name="Natvig D.O."/>
            <person name="Lalanne C."/>
            <person name="Gautier V."/>
            <person name="Ament-Velasquez S.L."/>
            <person name="Kruys A."/>
            <person name="Hutchinson M.I."/>
            <person name="Powell A.J."/>
            <person name="Barry K."/>
            <person name="Miller A.N."/>
            <person name="Grigoriev I.V."/>
            <person name="Debuchy R."/>
            <person name="Gladieux P."/>
            <person name="Hiltunen Thoren M."/>
            <person name="Johannesson H."/>
        </authorList>
    </citation>
    <scope>NUCLEOTIDE SEQUENCE</scope>
    <source>
        <strain evidence="7">PSN324</strain>
    </source>
</reference>
<dbReference type="SMART" id="SM00849">
    <property type="entry name" value="Lactamase_B"/>
    <property type="match status" value="1"/>
</dbReference>
<feature type="domain" description="Metallo-beta-lactamase" evidence="6">
    <location>
        <begin position="59"/>
        <end position="222"/>
    </location>
</feature>
<evidence type="ECO:0000313" key="7">
    <source>
        <dbReference type="EMBL" id="KAK4464254.1"/>
    </source>
</evidence>
<keyword evidence="8" id="KW-1185">Reference proteome</keyword>
<dbReference type="SUPFAM" id="SSF56281">
    <property type="entry name" value="Metallo-hydrolase/oxidoreductase"/>
    <property type="match status" value="1"/>
</dbReference>
<dbReference type="Proteomes" id="UP001321749">
    <property type="component" value="Unassembled WGS sequence"/>
</dbReference>
<dbReference type="InterPro" id="IPR001279">
    <property type="entry name" value="Metallo-B-lactamas"/>
</dbReference>
<keyword evidence="3" id="KW-0479">Metal-binding</keyword>
<evidence type="ECO:0000256" key="4">
    <source>
        <dbReference type="ARBA" id="ARBA00022801"/>
    </source>
</evidence>
<comment type="similarity">
    <text evidence="2">Belongs to the metallo-beta-lactamase superfamily. Glyoxalase II family.</text>
</comment>
<dbReference type="Gene3D" id="1.10.10.10">
    <property type="entry name" value="Winged helix-like DNA-binding domain superfamily/Winged helix DNA-binding domain"/>
    <property type="match status" value="1"/>
</dbReference>
<dbReference type="Gene3D" id="3.60.15.10">
    <property type="entry name" value="Ribonuclease Z/Hydroxyacylglutathione hydrolase-like"/>
    <property type="match status" value="1"/>
</dbReference>
<dbReference type="Pfam" id="PF17778">
    <property type="entry name" value="WHD_BLACT"/>
    <property type="match status" value="1"/>
</dbReference>
<keyword evidence="4" id="KW-0378">Hydrolase</keyword>
<evidence type="ECO:0000256" key="3">
    <source>
        <dbReference type="ARBA" id="ARBA00022723"/>
    </source>
</evidence>
<dbReference type="InterPro" id="IPR047921">
    <property type="entry name" value="LACTB2-like_MBL-fold"/>
</dbReference>
<evidence type="ECO:0000256" key="1">
    <source>
        <dbReference type="ARBA" id="ARBA00001947"/>
    </source>
</evidence>
<dbReference type="GO" id="GO:0044550">
    <property type="term" value="P:secondary metabolite biosynthetic process"/>
    <property type="evidence" value="ECO:0007669"/>
    <property type="project" value="UniProtKB-ARBA"/>
</dbReference>
<dbReference type="GO" id="GO:0016787">
    <property type="term" value="F:hydrolase activity"/>
    <property type="evidence" value="ECO:0007669"/>
    <property type="project" value="UniProtKB-KW"/>
</dbReference>
<dbReference type="InterPro" id="IPR050662">
    <property type="entry name" value="Sec-metab_biosynth-thioest"/>
</dbReference>
<dbReference type="InterPro" id="IPR036866">
    <property type="entry name" value="RibonucZ/Hydroxyglut_hydro"/>
</dbReference>
<dbReference type="Pfam" id="PF00753">
    <property type="entry name" value="Lactamase_B"/>
    <property type="match status" value="1"/>
</dbReference>
<sequence>MRPLLALLLRTSSRCNSVPKRTFSRMASPSLPPIAETTALSPSLIRILAGNPGKFSLQGTNTYLLGTGPSRLLIDTGEGKPSWIQALKRTLAEQNASLQAALITHWHGDHTGGIPDLLQHFPNLPVYKNQTQNHPNHDPSRIKFHDIENGQEFSVPGATLTAFLTPGHTTDHVVFRWREEDALFTGDNVLGHGTAVFEDLSTYLASLIEMKGLFGGKAYPGHGVEIEDGRGKIEEYLRHRKGREDQVVQRLRGLPPSAGGVGGEVVGKGSAGTAAGWTLMELVMSIYKDVPEALHLAAAGGLAQILQKLQGEGKAVCVDAEDGEERWRLVASSAREAAL</sequence>
<name>A0AAV9HTU1_9PEZI</name>
<gene>
    <name evidence="7" type="ORF">QBC42DRAFT_263809</name>
</gene>
<dbReference type="EMBL" id="MU864950">
    <property type="protein sequence ID" value="KAK4464254.1"/>
    <property type="molecule type" value="Genomic_DNA"/>
</dbReference>
<comment type="caution">
    <text evidence="7">The sequence shown here is derived from an EMBL/GenBank/DDBJ whole genome shotgun (WGS) entry which is preliminary data.</text>
</comment>
<evidence type="ECO:0000259" key="6">
    <source>
        <dbReference type="SMART" id="SM00849"/>
    </source>
</evidence>
<dbReference type="CDD" id="cd07722">
    <property type="entry name" value="LACTB2-like_MBL-fold"/>
    <property type="match status" value="1"/>
</dbReference>
<dbReference type="PANTHER" id="PTHR23131">
    <property type="entry name" value="ENDORIBONUCLEASE LACTB2"/>
    <property type="match status" value="1"/>
</dbReference>
<dbReference type="FunFam" id="3.60.15.10:FF:000041">
    <property type="entry name" value="Metallo-beta-lactamase domain protein"/>
    <property type="match status" value="1"/>
</dbReference>
<dbReference type="AlphaFoldDB" id="A0AAV9HTU1"/>
<dbReference type="InterPro" id="IPR036388">
    <property type="entry name" value="WH-like_DNA-bd_sf"/>
</dbReference>
<evidence type="ECO:0000313" key="8">
    <source>
        <dbReference type="Proteomes" id="UP001321749"/>
    </source>
</evidence>
<keyword evidence="5" id="KW-0862">Zinc</keyword>
<reference evidence="7" key="2">
    <citation type="submission" date="2023-06" db="EMBL/GenBank/DDBJ databases">
        <authorList>
            <consortium name="Lawrence Berkeley National Laboratory"/>
            <person name="Mondo S.J."/>
            <person name="Hensen N."/>
            <person name="Bonometti L."/>
            <person name="Westerberg I."/>
            <person name="Brannstrom I.O."/>
            <person name="Guillou S."/>
            <person name="Cros-Aarteil S."/>
            <person name="Calhoun S."/>
            <person name="Haridas S."/>
            <person name="Kuo A."/>
            <person name="Pangilinan J."/>
            <person name="Riley R."/>
            <person name="Labutti K."/>
            <person name="Andreopoulos B."/>
            <person name="Lipzen A."/>
            <person name="Chen C."/>
            <person name="Yanf M."/>
            <person name="Daum C."/>
            <person name="Ng V."/>
            <person name="Clum A."/>
            <person name="Steindorff A."/>
            <person name="Ohm R."/>
            <person name="Martin F."/>
            <person name="Silar P."/>
            <person name="Natvig D."/>
            <person name="Lalanne C."/>
            <person name="Gautier V."/>
            <person name="Ament-Velasquez S.L."/>
            <person name="Kruys A."/>
            <person name="Hutchinson M.I."/>
            <person name="Powell A.J."/>
            <person name="Barry K."/>
            <person name="Miller A.N."/>
            <person name="Grigoriev I.V."/>
            <person name="Debuchy R."/>
            <person name="Gladieux P."/>
            <person name="Thoren M.H."/>
            <person name="Johannesson H."/>
        </authorList>
    </citation>
    <scope>NUCLEOTIDE SEQUENCE</scope>
    <source>
        <strain evidence="7">PSN324</strain>
    </source>
</reference>
<protein>
    <submittedName>
        <fullName evidence="7">Beta-lactamase-like protein</fullName>
    </submittedName>
</protein>
<dbReference type="PANTHER" id="PTHR23131:SF0">
    <property type="entry name" value="ENDORIBONUCLEASE LACTB2"/>
    <property type="match status" value="1"/>
</dbReference>
<evidence type="ECO:0000256" key="2">
    <source>
        <dbReference type="ARBA" id="ARBA00006759"/>
    </source>
</evidence>